<keyword evidence="1 10" id="KW-1003">Cell membrane</keyword>
<dbReference type="EMBL" id="CAACVI010000050">
    <property type="protein sequence ID" value="VEN75286.1"/>
    <property type="molecule type" value="Genomic_DNA"/>
</dbReference>
<dbReference type="CDD" id="cd03785">
    <property type="entry name" value="GT28_MurG"/>
    <property type="match status" value="1"/>
</dbReference>
<comment type="caution">
    <text evidence="10">Lacks conserved residue(s) required for the propagation of feature annotation.</text>
</comment>
<evidence type="ECO:0000256" key="8">
    <source>
        <dbReference type="ARBA" id="ARBA00023306"/>
    </source>
</evidence>
<dbReference type="SUPFAM" id="SSF53756">
    <property type="entry name" value="UDP-Glycosyltransferase/glycogen phosphorylase"/>
    <property type="match status" value="1"/>
</dbReference>
<name>A0A484HLJ5_9BACT</name>
<keyword evidence="2 10" id="KW-0132">Cell division</keyword>
<dbReference type="InterPro" id="IPR006009">
    <property type="entry name" value="GlcNAc_MurG"/>
</dbReference>
<dbReference type="GO" id="GO:0050511">
    <property type="term" value="F:undecaprenyldiphospho-muramoylpentapeptide beta-N-acetylglucosaminyltransferase activity"/>
    <property type="evidence" value="ECO:0007669"/>
    <property type="project" value="UniProtKB-UniRule"/>
</dbReference>
<dbReference type="InterPro" id="IPR007235">
    <property type="entry name" value="Glyco_trans_28_C"/>
</dbReference>
<comment type="pathway">
    <text evidence="10">Cell wall biogenesis; peptidoglycan biosynthesis.</text>
</comment>
<dbReference type="GO" id="GO:0051301">
    <property type="term" value="P:cell division"/>
    <property type="evidence" value="ECO:0007669"/>
    <property type="project" value="UniProtKB-KW"/>
</dbReference>
<accession>A0A484HLJ5</accession>
<evidence type="ECO:0000259" key="11">
    <source>
        <dbReference type="Pfam" id="PF03033"/>
    </source>
</evidence>
<feature type="binding site" evidence="10">
    <location>
        <position position="309"/>
    </location>
    <ligand>
        <name>UDP-N-acetyl-alpha-D-glucosamine</name>
        <dbReference type="ChEBI" id="CHEBI:57705"/>
    </ligand>
</feature>
<gene>
    <name evidence="10 13" type="primary">murG</name>
    <name evidence="13" type="ORF">EPICR_70128</name>
</gene>
<dbReference type="GO" id="GO:0071555">
    <property type="term" value="P:cell wall organization"/>
    <property type="evidence" value="ECO:0007669"/>
    <property type="project" value="UniProtKB-KW"/>
</dbReference>
<evidence type="ECO:0000256" key="9">
    <source>
        <dbReference type="ARBA" id="ARBA00023316"/>
    </source>
</evidence>
<evidence type="ECO:0000256" key="7">
    <source>
        <dbReference type="ARBA" id="ARBA00023136"/>
    </source>
</evidence>
<dbReference type="GO" id="GO:0051991">
    <property type="term" value="F:UDP-N-acetyl-D-glucosamine:N-acetylmuramoyl-L-alanyl-D-glutamyl-meso-2,6-diaminopimelyl-D-alanyl-D-alanine-diphosphoundecaprenol 4-beta-N-acetylglucosaminlytransferase activity"/>
    <property type="evidence" value="ECO:0007669"/>
    <property type="project" value="RHEA"/>
</dbReference>
<dbReference type="UniPathway" id="UPA00219"/>
<evidence type="ECO:0000256" key="3">
    <source>
        <dbReference type="ARBA" id="ARBA00022676"/>
    </source>
</evidence>
<protein>
    <recommendedName>
        <fullName evidence="10">UDP-N-acetylglucosamine--N-acetylmuramyl-(pentapeptide) pyrophosphoryl-undecaprenol N-acetylglucosamine transferase</fullName>
        <ecNumber evidence="10">2.4.1.227</ecNumber>
    </recommendedName>
    <alternativeName>
        <fullName evidence="10">Undecaprenyl-PP-MurNAc-pentapeptide-UDPGlcNAc GlcNAc transferase</fullName>
    </alternativeName>
</protein>
<feature type="binding site" evidence="10">
    <location>
        <position position="185"/>
    </location>
    <ligand>
        <name>UDP-N-acetyl-alpha-D-glucosamine</name>
        <dbReference type="ChEBI" id="CHEBI:57705"/>
    </ligand>
</feature>
<dbReference type="InterPro" id="IPR004276">
    <property type="entry name" value="GlycoTrans_28_N"/>
</dbReference>
<evidence type="ECO:0000256" key="10">
    <source>
        <dbReference type="HAMAP-Rule" id="MF_00033"/>
    </source>
</evidence>
<dbReference type="Gene3D" id="3.40.50.2000">
    <property type="entry name" value="Glycogen Phosphorylase B"/>
    <property type="match status" value="2"/>
</dbReference>
<dbReference type="PANTHER" id="PTHR21015:SF22">
    <property type="entry name" value="GLYCOSYLTRANSFERASE"/>
    <property type="match status" value="1"/>
</dbReference>
<dbReference type="Pfam" id="PF03033">
    <property type="entry name" value="Glyco_transf_28"/>
    <property type="match status" value="1"/>
</dbReference>
<evidence type="ECO:0000259" key="12">
    <source>
        <dbReference type="Pfam" id="PF04101"/>
    </source>
</evidence>
<reference evidence="13" key="1">
    <citation type="submission" date="2019-01" db="EMBL/GenBank/DDBJ databases">
        <authorList>
            <consortium name="Genoscope - CEA"/>
            <person name="William W."/>
        </authorList>
    </citation>
    <scope>NUCLEOTIDE SEQUENCE</scope>
    <source>
        <strain evidence="13">CR-1</strain>
    </source>
</reference>
<dbReference type="EC" id="2.4.1.227" evidence="10"/>
<organism evidence="13">
    <name type="scientific">uncultured Desulfobacteraceae bacterium</name>
    <dbReference type="NCBI Taxonomy" id="218296"/>
    <lineage>
        <taxon>Bacteria</taxon>
        <taxon>Pseudomonadati</taxon>
        <taxon>Thermodesulfobacteriota</taxon>
        <taxon>Desulfobacteria</taxon>
        <taxon>Desulfobacterales</taxon>
        <taxon>Desulfobacteraceae</taxon>
        <taxon>environmental samples</taxon>
    </lineage>
</organism>
<keyword evidence="3 10" id="KW-0328">Glycosyltransferase</keyword>
<evidence type="ECO:0000256" key="4">
    <source>
        <dbReference type="ARBA" id="ARBA00022679"/>
    </source>
</evidence>
<evidence type="ECO:0000256" key="2">
    <source>
        <dbReference type="ARBA" id="ARBA00022618"/>
    </source>
</evidence>
<keyword evidence="9 10" id="KW-0961">Cell wall biogenesis/degradation</keyword>
<dbReference type="AlphaFoldDB" id="A0A484HLJ5"/>
<comment type="subcellular location">
    <subcellularLocation>
        <location evidence="10">Cell membrane</location>
        <topology evidence="10">Peripheral membrane protein</topology>
        <orientation evidence="10">Cytoplasmic side</orientation>
    </subcellularLocation>
</comment>
<keyword evidence="8 10" id="KW-0131">Cell cycle</keyword>
<dbReference type="PANTHER" id="PTHR21015">
    <property type="entry name" value="UDP-N-ACETYLGLUCOSAMINE--N-ACETYLMURAMYL-(PENTAPEPTIDE) PYROPHOSPHORYL-UNDECAPRENOL N-ACETYLGLUCOSAMINE TRANSFERASE 1"/>
    <property type="match status" value="1"/>
</dbReference>
<dbReference type="NCBIfam" id="TIGR01133">
    <property type="entry name" value="murG"/>
    <property type="match status" value="1"/>
</dbReference>
<comment type="function">
    <text evidence="10">Cell wall formation. Catalyzes the transfer of a GlcNAc subunit on undecaprenyl-pyrophosphoryl-MurNAc-pentapeptide (lipid intermediate I) to form undecaprenyl-pyrophosphoryl-MurNAc-(pentapeptide)GlcNAc (lipid intermediate II).</text>
</comment>
<feature type="domain" description="Glycosyl transferase family 28 C-terminal" evidence="12">
    <location>
        <begin position="204"/>
        <end position="368"/>
    </location>
</feature>
<feature type="binding site" evidence="10">
    <location>
        <begin position="22"/>
        <end position="24"/>
    </location>
    <ligand>
        <name>UDP-N-acetyl-alpha-D-glucosamine</name>
        <dbReference type="ChEBI" id="CHEBI:57705"/>
    </ligand>
</feature>
<feature type="binding site" evidence="10">
    <location>
        <position position="136"/>
    </location>
    <ligand>
        <name>UDP-N-acetyl-alpha-D-glucosamine</name>
        <dbReference type="ChEBI" id="CHEBI:57705"/>
    </ligand>
</feature>
<sequence length="379" mass="40866">MKSADHGKKDRPLAVVIAGGGTGGHLFPAISLAEAFQDKAPGVRILFVNTGNAFETKTLSREGFSFQKIPARGLKGKGLAGRFKTLMILPRGIFRSISILRAFRPDLVVGVGGYSSGPAGLAAKFLGIPLALHEQNILPGIANRFLSLFAARVYVSFDDTRLSSGKAFLPAINPARVLVTGNPIRRRMRKGIGHGKKNGGAFRVLILGGSQGARAINEAVMDALGLFKEDESVFLTHQTGEKDAAEVAAAYRRSQTPGRVRAFFHDMDRRYAEADLILCRAGAGTVSEIAAMGKAAVFVPFPFAADNHQVLNAMSMKEKGAAEIIFQDDLTGPRIYEMIKSYQSDRRPLLEMAKKAGETGRPEAADRIVEDCLRLTGRL</sequence>
<dbReference type="Pfam" id="PF04101">
    <property type="entry name" value="Glyco_tran_28_C"/>
    <property type="match status" value="1"/>
</dbReference>
<keyword evidence="5 10" id="KW-0133">Cell shape</keyword>
<dbReference type="GO" id="GO:0008360">
    <property type="term" value="P:regulation of cell shape"/>
    <property type="evidence" value="ECO:0007669"/>
    <property type="project" value="UniProtKB-KW"/>
</dbReference>
<keyword evidence="4 10" id="KW-0808">Transferase</keyword>
<proteinExistence type="inferred from homology"/>
<dbReference type="GO" id="GO:0005886">
    <property type="term" value="C:plasma membrane"/>
    <property type="evidence" value="ECO:0007669"/>
    <property type="project" value="UniProtKB-SubCell"/>
</dbReference>
<evidence type="ECO:0000256" key="5">
    <source>
        <dbReference type="ARBA" id="ARBA00022960"/>
    </source>
</evidence>
<evidence type="ECO:0000256" key="6">
    <source>
        <dbReference type="ARBA" id="ARBA00022984"/>
    </source>
</evidence>
<keyword evidence="7 10" id="KW-0472">Membrane</keyword>
<comment type="similarity">
    <text evidence="10">Belongs to the glycosyltransferase 28 family. MurG subfamily.</text>
</comment>
<dbReference type="GO" id="GO:0005975">
    <property type="term" value="P:carbohydrate metabolic process"/>
    <property type="evidence" value="ECO:0007669"/>
    <property type="project" value="InterPro"/>
</dbReference>
<dbReference type="HAMAP" id="MF_00033">
    <property type="entry name" value="MurG"/>
    <property type="match status" value="1"/>
</dbReference>
<keyword evidence="6 10" id="KW-0573">Peptidoglycan synthesis</keyword>
<feature type="binding site" evidence="10">
    <location>
        <position position="210"/>
    </location>
    <ligand>
        <name>UDP-N-acetyl-alpha-D-glucosamine</name>
        <dbReference type="ChEBI" id="CHEBI:57705"/>
    </ligand>
</feature>
<evidence type="ECO:0000313" key="13">
    <source>
        <dbReference type="EMBL" id="VEN75286.1"/>
    </source>
</evidence>
<feature type="domain" description="Glycosyltransferase family 28 N-terminal" evidence="11">
    <location>
        <begin position="15"/>
        <end position="155"/>
    </location>
</feature>
<comment type="catalytic activity">
    <reaction evidence="10">
        <text>di-trans,octa-cis-undecaprenyl diphospho-N-acetyl-alpha-D-muramoyl-L-alanyl-D-glutamyl-meso-2,6-diaminopimeloyl-D-alanyl-D-alanine + UDP-N-acetyl-alpha-D-glucosamine = di-trans,octa-cis-undecaprenyl diphospho-[N-acetyl-alpha-D-glucosaminyl-(1-&gt;4)]-N-acetyl-alpha-D-muramoyl-L-alanyl-D-glutamyl-meso-2,6-diaminopimeloyl-D-alanyl-D-alanine + UDP + H(+)</text>
        <dbReference type="Rhea" id="RHEA:31227"/>
        <dbReference type="ChEBI" id="CHEBI:15378"/>
        <dbReference type="ChEBI" id="CHEBI:57705"/>
        <dbReference type="ChEBI" id="CHEBI:58223"/>
        <dbReference type="ChEBI" id="CHEBI:61387"/>
        <dbReference type="ChEBI" id="CHEBI:61388"/>
        <dbReference type="EC" id="2.4.1.227"/>
    </reaction>
</comment>
<evidence type="ECO:0000256" key="1">
    <source>
        <dbReference type="ARBA" id="ARBA00022475"/>
    </source>
</evidence>
<dbReference type="GO" id="GO:0009252">
    <property type="term" value="P:peptidoglycan biosynthetic process"/>
    <property type="evidence" value="ECO:0007669"/>
    <property type="project" value="UniProtKB-UniRule"/>
</dbReference>